<dbReference type="Proteomes" id="UP000423156">
    <property type="component" value="Unassembled WGS sequence"/>
</dbReference>
<dbReference type="AlphaFoldDB" id="A0AA90ZS98"/>
<evidence type="ECO:0000313" key="1">
    <source>
        <dbReference type="EMBL" id="MQN78478.1"/>
    </source>
</evidence>
<evidence type="ECO:0000313" key="2">
    <source>
        <dbReference type="Proteomes" id="UP000423156"/>
    </source>
</evidence>
<gene>
    <name evidence="1" type="ORF">F7D71_11570</name>
</gene>
<organism evidence="1 2">
    <name type="scientific">Segatella copri</name>
    <dbReference type="NCBI Taxonomy" id="165179"/>
    <lineage>
        <taxon>Bacteria</taxon>
        <taxon>Pseudomonadati</taxon>
        <taxon>Bacteroidota</taxon>
        <taxon>Bacteroidia</taxon>
        <taxon>Bacteroidales</taxon>
        <taxon>Prevotellaceae</taxon>
        <taxon>Segatella</taxon>
    </lineage>
</organism>
<protein>
    <submittedName>
        <fullName evidence="1">Uncharacterized protein</fullName>
    </submittedName>
</protein>
<dbReference type="EMBL" id="VZBZ01000143">
    <property type="protein sequence ID" value="MQN78478.1"/>
    <property type="molecule type" value="Genomic_DNA"/>
</dbReference>
<proteinExistence type="predicted"/>
<name>A0AA90ZS98_9BACT</name>
<dbReference type="RefSeq" id="WP_117475667.1">
    <property type="nucleotide sequence ID" value="NZ_CATKVW010000001.1"/>
</dbReference>
<comment type="caution">
    <text evidence="1">The sequence shown here is derived from an EMBL/GenBank/DDBJ whole genome shotgun (WGS) entry which is preliminary data.</text>
</comment>
<accession>A0AA90ZS98</accession>
<reference evidence="2" key="1">
    <citation type="submission" date="2019-09" db="EMBL/GenBank/DDBJ databases">
        <title>Distinct polysaccharide growth profiles of human intestinal Prevotella copri isolates.</title>
        <authorList>
            <person name="Fehlner-Peach H."/>
            <person name="Magnabosco C."/>
            <person name="Raghavan V."/>
            <person name="Scher J.U."/>
            <person name="Tett A."/>
            <person name="Cox L.M."/>
            <person name="Gottsegen C."/>
            <person name="Watters A."/>
            <person name="Wiltshire- Gordon J.D."/>
            <person name="Segata N."/>
            <person name="Bonneau R."/>
            <person name="Littman D.R."/>
        </authorList>
    </citation>
    <scope>NUCLEOTIDE SEQUENCE [LARGE SCALE GENOMIC DNA]</scope>
    <source>
        <strain evidence="2">BU41712</strain>
    </source>
</reference>
<sequence>MDATNFVEKISQLVPNKQDILRNTTCSEEFADIYIQDLSIKRKATHTDVSPNFPVIDLIFNYDLSKLRIQVYSFNDVDDVAENDQFIYVGWVEAFLLAILKETGEIVATDWANPCSIVSYIAKNQGAFLDVLVELEKFSQKLVFGFITEKEENEINKYIQSVAGGSKYNPIN</sequence>